<evidence type="ECO:0000259" key="4">
    <source>
        <dbReference type="Pfam" id="PF01494"/>
    </source>
</evidence>
<keyword evidence="2" id="KW-0285">Flavoprotein</keyword>
<comment type="caution">
    <text evidence="5">The sequence shown here is derived from an EMBL/GenBank/DDBJ whole genome shotgun (WGS) entry which is preliminary data.</text>
</comment>
<dbReference type="InterPro" id="IPR002938">
    <property type="entry name" value="FAD-bd"/>
</dbReference>
<reference evidence="5 6" key="1">
    <citation type="submission" date="2023-12" db="EMBL/GenBank/DDBJ databases">
        <title>Amycolatopsis sp. V23-08.</title>
        <authorList>
            <person name="Somphong A."/>
        </authorList>
    </citation>
    <scope>NUCLEOTIDE SEQUENCE [LARGE SCALE GENOMIC DNA]</scope>
    <source>
        <strain evidence="5 6">V23-08</strain>
    </source>
</reference>
<name>A0ABU5RE06_9PSEU</name>
<dbReference type="Proteomes" id="UP001304298">
    <property type="component" value="Unassembled WGS sequence"/>
</dbReference>
<evidence type="ECO:0000256" key="2">
    <source>
        <dbReference type="ARBA" id="ARBA00022630"/>
    </source>
</evidence>
<dbReference type="Pfam" id="PF21274">
    <property type="entry name" value="Rng_hyd_C"/>
    <property type="match status" value="1"/>
</dbReference>
<dbReference type="SUPFAM" id="SSF51905">
    <property type="entry name" value="FAD/NAD(P)-binding domain"/>
    <property type="match status" value="1"/>
</dbReference>
<dbReference type="Gene3D" id="3.50.50.60">
    <property type="entry name" value="FAD/NAD(P)-binding domain"/>
    <property type="match status" value="1"/>
</dbReference>
<evidence type="ECO:0000313" key="6">
    <source>
        <dbReference type="Proteomes" id="UP001304298"/>
    </source>
</evidence>
<dbReference type="RefSeq" id="WP_323331786.1">
    <property type="nucleotide sequence ID" value="NZ_JAYFSI010000008.1"/>
</dbReference>
<dbReference type="Pfam" id="PF01494">
    <property type="entry name" value="FAD_binding_3"/>
    <property type="match status" value="1"/>
</dbReference>
<keyword evidence="5" id="KW-0503">Monooxygenase</keyword>
<gene>
    <name evidence="5" type="ORF">VA596_31220</name>
</gene>
<dbReference type="GO" id="GO:0004497">
    <property type="term" value="F:monooxygenase activity"/>
    <property type="evidence" value="ECO:0007669"/>
    <property type="project" value="UniProtKB-KW"/>
</dbReference>
<protein>
    <submittedName>
        <fullName evidence="5">FAD-dependent monooxygenase</fullName>
    </submittedName>
</protein>
<organism evidence="5 6">
    <name type="scientific">Amycolatopsis heterodermiae</name>
    <dbReference type="NCBI Taxonomy" id="3110235"/>
    <lineage>
        <taxon>Bacteria</taxon>
        <taxon>Bacillati</taxon>
        <taxon>Actinomycetota</taxon>
        <taxon>Actinomycetes</taxon>
        <taxon>Pseudonocardiales</taxon>
        <taxon>Pseudonocardiaceae</taxon>
        <taxon>Amycolatopsis</taxon>
    </lineage>
</organism>
<evidence type="ECO:0000256" key="3">
    <source>
        <dbReference type="ARBA" id="ARBA00022827"/>
    </source>
</evidence>
<dbReference type="PANTHER" id="PTHR43004">
    <property type="entry name" value="TRK SYSTEM POTASSIUM UPTAKE PROTEIN"/>
    <property type="match status" value="1"/>
</dbReference>
<dbReference type="InterPro" id="IPR050641">
    <property type="entry name" value="RIFMO-like"/>
</dbReference>
<keyword evidence="3" id="KW-0274">FAD</keyword>
<dbReference type="Gene3D" id="3.30.70.2450">
    <property type="match status" value="1"/>
</dbReference>
<keyword evidence="6" id="KW-1185">Reference proteome</keyword>
<dbReference type="InterPro" id="IPR036188">
    <property type="entry name" value="FAD/NAD-bd_sf"/>
</dbReference>
<dbReference type="Gene3D" id="3.40.30.120">
    <property type="match status" value="1"/>
</dbReference>
<accession>A0ABU5RE06</accession>
<sequence>MDVAVIGAGPVGLMLAAELRLGGITPVVLDRRATPDERPRANGLGGRIVEQLDHRGLFERFRAEAAFAGPFPGFPFGPVRLNFTKLDSPPLRGLMLQQPRMEALLAERAAELGVEIRRGHELLDLDTVRGPDGEYRLDAPYVVGCDGAHSRVRELAGIGFPGTTDDELLRFGHFRTDQPFDLFTSVKGLKQGWNRRPAGRVLLTSLTPGVVIVGVREATPEPPGEPTLDEFRESVRRVLGADLPLGEPLWLSRTVSQARLAERYRAGRVLLAGDAAHLFPAGGSSLNVGLLDAVNLGWKLAAVVRGDAGDALLDSYHSERRPVAARTLTQTRVQALLERLTGEDGDALRTLFGELAAFEEPTRHLAGLMRDADELPYVPDLPLTVDGEKTRVAEIMRDARTVLFDFADRADLREAAGSRVKIVTATGPEPVADALLVRPDGVVAWSGDDPAALREVIGAPGR</sequence>
<comment type="cofactor">
    <cofactor evidence="1">
        <name>FAD</name>
        <dbReference type="ChEBI" id="CHEBI:57692"/>
    </cofactor>
</comment>
<dbReference type="PANTHER" id="PTHR43004:SF19">
    <property type="entry name" value="BINDING MONOOXYGENASE, PUTATIVE (JCVI)-RELATED"/>
    <property type="match status" value="1"/>
</dbReference>
<evidence type="ECO:0000256" key="1">
    <source>
        <dbReference type="ARBA" id="ARBA00001974"/>
    </source>
</evidence>
<dbReference type="PRINTS" id="PR00420">
    <property type="entry name" value="RNGMNOXGNASE"/>
</dbReference>
<feature type="domain" description="FAD-binding" evidence="4">
    <location>
        <begin position="2"/>
        <end position="330"/>
    </location>
</feature>
<dbReference type="EMBL" id="JAYFSI010000008">
    <property type="protein sequence ID" value="MEA5364040.1"/>
    <property type="molecule type" value="Genomic_DNA"/>
</dbReference>
<evidence type="ECO:0000313" key="5">
    <source>
        <dbReference type="EMBL" id="MEA5364040.1"/>
    </source>
</evidence>
<keyword evidence="5" id="KW-0560">Oxidoreductase</keyword>
<proteinExistence type="predicted"/>